<keyword evidence="1" id="KW-0812">Transmembrane</keyword>
<dbReference type="InterPro" id="IPR045713">
    <property type="entry name" value="DUF6069"/>
</dbReference>
<keyword evidence="1" id="KW-1133">Transmembrane helix</keyword>
<gene>
    <name evidence="2" type="ORF">Vau01_023810</name>
</gene>
<proteinExistence type="predicted"/>
<accession>A0A8J4DXS5</accession>
<feature type="transmembrane region" description="Helical" evidence="1">
    <location>
        <begin position="100"/>
        <end position="118"/>
    </location>
</feature>
<keyword evidence="1" id="KW-0472">Membrane</keyword>
<reference evidence="2" key="1">
    <citation type="submission" date="2021-01" db="EMBL/GenBank/DDBJ databases">
        <title>Whole genome shotgun sequence of Virgisporangium aurantiacum NBRC 16421.</title>
        <authorList>
            <person name="Komaki H."/>
            <person name="Tamura T."/>
        </authorList>
    </citation>
    <scope>NUCLEOTIDE SEQUENCE</scope>
    <source>
        <strain evidence="2">NBRC 16421</strain>
    </source>
</reference>
<organism evidence="2 3">
    <name type="scientific">Virgisporangium aurantiacum</name>
    <dbReference type="NCBI Taxonomy" id="175570"/>
    <lineage>
        <taxon>Bacteria</taxon>
        <taxon>Bacillati</taxon>
        <taxon>Actinomycetota</taxon>
        <taxon>Actinomycetes</taxon>
        <taxon>Micromonosporales</taxon>
        <taxon>Micromonosporaceae</taxon>
        <taxon>Virgisporangium</taxon>
    </lineage>
</organism>
<dbReference type="Proteomes" id="UP000612585">
    <property type="component" value="Unassembled WGS sequence"/>
</dbReference>
<sequence>MRNRILAVAAAVGAAVVLWVLARLLDVDLVVDQGRGPDRIGLPLAAGVAFAVSMAGWGVRAGLDRVARRSAAIWAGSAGLVLVVSLLPVLTVGASGGTRAVLAAMHLAVAAALIPVFGRSVNGTELRSTVVG</sequence>
<feature type="transmembrane region" description="Helical" evidence="1">
    <location>
        <begin position="40"/>
        <end position="59"/>
    </location>
</feature>
<comment type="caution">
    <text evidence="2">The sequence shown here is derived from an EMBL/GenBank/DDBJ whole genome shotgun (WGS) entry which is preliminary data.</text>
</comment>
<protein>
    <submittedName>
        <fullName evidence="2">Uncharacterized protein</fullName>
    </submittedName>
</protein>
<dbReference type="AlphaFoldDB" id="A0A8J4DXS5"/>
<evidence type="ECO:0000313" key="3">
    <source>
        <dbReference type="Proteomes" id="UP000612585"/>
    </source>
</evidence>
<keyword evidence="3" id="KW-1185">Reference proteome</keyword>
<evidence type="ECO:0000256" key="1">
    <source>
        <dbReference type="SAM" id="Phobius"/>
    </source>
</evidence>
<name>A0A8J4DXS5_9ACTN</name>
<feature type="transmembrane region" description="Helical" evidence="1">
    <location>
        <begin position="71"/>
        <end position="94"/>
    </location>
</feature>
<evidence type="ECO:0000313" key="2">
    <source>
        <dbReference type="EMBL" id="GIJ54865.1"/>
    </source>
</evidence>
<dbReference type="Pfam" id="PF19545">
    <property type="entry name" value="DUF6069"/>
    <property type="match status" value="1"/>
</dbReference>
<dbReference type="RefSeq" id="WP_203990623.1">
    <property type="nucleotide sequence ID" value="NZ_BOPG01000012.1"/>
</dbReference>
<dbReference type="EMBL" id="BOPG01000012">
    <property type="protein sequence ID" value="GIJ54865.1"/>
    <property type="molecule type" value="Genomic_DNA"/>
</dbReference>